<evidence type="ECO:0000313" key="2">
    <source>
        <dbReference type="Proteomes" id="UP000243547"/>
    </source>
</evidence>
<accession>A0A1M6NXU4</accession>
<dbReference type="SUPFAM" id="SSF54285">
    <property type="entry name" value="MoaD/ThiS"/>
    <property type="match status" value="1"/>
</dbReference>
<dbReference type="InterPro" id="IPR016155">
    <property type="entry name" value="Mopterin_synth/thiamin_S_b"/>
</dbReference>
<proteinExistence type="predicted"/>
<dbReference type="PANTHER" id="PTHR34472:SF1">
    <property type="entry name" value="SULFUR CARRIER PROTEIN THIS"/>
    <property type="match status" value="1"/>
</dbReference>
<gene>
    <name evidence="1" type="ORF">SAMN02745227_01271</name>
</gene>
<reference evidence="2" key="1">
    <citation type="submission" date="2016-11" db="EMBL/GenBank/DDBJ databases">
        <authorList>
            <person name="Varghese N."/>
            <person name="Submissions S."/>
        </authorList>
    </citation>
    <scope>NUCLEOTIDE SEQUENCE [LARGE SCALE GENOMIC DNA]</scope>
    <source>
        <strain evidence="2">DSM 14826</strain>
    </source>
</reference>
<evidence type="ECO:0000313" key="1">
    <source>
        <dbReference type="EMBL" id="SHK00470.1"/>
    </source>
</evidence>
<dbReference type="InterPro" id="IPR003749">
    <property type="entry name" value="ThiS/MoaD-like"/>
</dbReference>
<dbReference type="RefSeq" id="WP_084672436.1">
    <property type="nucleotide sequence ID" value="NZ_FRAI01000012.1"/>
</dbReference>
<dbReference type="STRING" id="1120989.SAMN02745227_01271"/>
<dbReference type="PANTHER" id="PTHR34472">
    <property type="entry name" value="SULFUR CARRIER PROTEIN THIS"/>
    <property type="match status" value="1"/>
</dbReference>
<organism evidence="1 2">
    <name type="scientific">Anaerobranca californiensis DSM 14826</name>
    <dbReference type="NCBI Taxonomy" id="1120989"/>
    <lineage>
        <taxon>Bacteria</taxon>
        <taxon>Bacillati</taxon>
        <taxon>Bacillota</taxon>
        <taxon>Clostridia</taxon>
        <taxon>Eubacteriales</taxon>
        <taxon>Proteinivoracaceae</taxon>
        <taxon>Anaerobranca</taxon>
    </lineage>
</organism>
<protein>
    <submittedName>
        <fullName evidence="1">Sulfur carrier protein</fullName>
    </submittedName>
</protein>
<dbReference type="InterPro" id="IPR010035">
    <property type="entry name" value="Thi_S"/>
</dbReference>
<keyword evidence="2" id="KW-1185">Reference proteome</keyword>
<sequence length="56" mass="6353">MEYYSITIDQLLKNLNLKEDVVVVEVNHEIVDKRQFSSKIINEGDKVEIVSFVGGG</sequence>
<dbReference type="EMBL" id="FRAI01000012">
    <property type="protein sequence ID" value="SHK00470.1"/>
    <property type="molecule type" value="Genomic_DNA"/>
</dbReference>
<dbReference type="Proteomes" id="UP000243547">
    <property type="component" value="Unassembled WGS sequence"/>
</dbReference>
<dbReference type="InterPro" id="IPR012675">
    <property type="entry name" value="Beta-grasp_dom_sf"/>
</dbReference>
<dbReference type="Gene3D" id="3.10.20.30">
    <property type="match status" value="1"/>
</dbReference>
<dbReference type="CDD" id="cd00565">
    <property type="entry name" value="Ubl_ThiS"/>
    <property type="match status" value="1"/>
</dbReference>
<dbReference type="Pfam" id="PF02597">
    <property type="entry name" value="ThiS"/>
    <property type="match status" value="1"/>
</dbReference>
<name>A0A1M6NXU4_9FIRM</name>
<dbReference type="NCBIfam" id="TIGR01683">
    <property type="entry name" value="thiS"/>
    <property type="match status" value="1"/>
</dbReference>
<dbReference type="AlphaFoldDB" id="A0A1M6NXU4"/>